<dbReference type="EMBL" id="JACHIP010000001">
    <property type="protein sequence ID" value="MBB5055700.1"/>
    <property type="molecule type" value="Genomic_DNA"/>
</dbReference>
<gene>
    <name evidence="1" type="ORF">HDF16_000369</name>
</gene>
<proteinExistence type="predicted"/>
<keyword evidence="2" id="KW-1185">Reference proteome</keyword>
<evidence type="ECO:0000313" key="2">
    <source>
        <dbReference type="Proteomes" id="UP000540989"/>
    </source>
</evidence>
<organism evidence="1 2">
    <name type="scientific">Granulicella aggregans</name>
    <dbReference type="NCBI Taxonomy" id="474949"/>
    <lineage>
        <taxon>Bacteria</taxon>
        <taxon>Pseudomonadati</taxon>
        <taxon>Acidobacteriota</taxon>
        <taxon>Terriglobia</taxon>
        <taxon>Terriglobales</taxon>
        <taxon>Acidobacteriaceae</taxon>
        <taxon>Granulicella</taxon>
    </lineage>
</organism>
<sequence length="218" mass="24221">MNPVILAIWFSFVSTHATIPHRAIDRCAQDGAYFYAMDDDPAKPIRVERDGVAIRIERHDPKSTEAVLSFQRDGKTLVQNIKDFEAAQGWLTVSRTGAFATTWKENASSAETQLFRVASAGSIIEDRTLVQLAENKFVADAKLVCKTPGINTTAIKWLDDDHLLLAINAWSSGVCSSDFTEGFIISLSKHEVEKKLTESELLNLPAVCTWNLVPVRKQ</sequence>
<reference evidence="1 2" key="1">
    <citation type="submission" date="2020-08" db="EMBL/GenBank/DDBJ databases">
        <title>Genomic Encyclopedia of Type Strains, Phase IV (KMG-V): Genome sequencing to study the core and pangenomes of soil and plant-associated prokaryotes.</title>
        <authorList>
            <person name="Whitman W."/>
        </authorList>
    </citation>
    <scope>NUCLEOTIDE SEQUENCE [LARGE SCALE GENOMIC DNA]</scope>
    <source>
        <strain evidence="1 2">M8UP14</strain>
    </source>
</reference>
<evidence type="ECO:0000313" key="1">
    <source>
        <dbReference type="EMBL" id="MBB5055700.1"/>
    </source>
</evidence>
<protein>
    <submittedName>
        <fullName evidence="1">Uncharacterized protein</fullName>
    </submittedName>
</protein>
<accession>A0A7W8E318</accession>
<dbReference type="RefSeq" id="WP_184213459.1">
    <property type="nucleotide sequence ID" value="NZ_JACHIP010000001.1"/>
</dbReference>
<name>A0A7W8E318_9BACT</name>
<comment type="caution">
    <text evidence="1">The sequence shown here is derived from an EMBL/GenBank/DDBJ whole genome shotgun (WGS) entry which is preliminary data.</text>
</comment>
<dbReference type="Proteomes" id="UP000540989">
    <property type="component" value="Unassembled WGS sequence"/>
</dbReference>
<dbReference type="AlphaFoldDB" id="A0A7W8E318"/>